<proteinExistence type="predicted"/>
<sequence length="147" mass="17353">MKKNTLIYILLAFLVLMNGFFMVKIFGDSHPPNHNPGMFIAKELQFDEAQMNDFTKMNKTHHETMREISREVKELKDQLFDKLSETTVNETEINDITKRIGEKERQKDLKTFYHFKEVQKICTDEQRSKFNSIIQDALHRGGKKKGK</sequence>
<accession>A0A7L4ZQW7</accession>
<evidence type="ECO:0008006" key="4">
    <source>
        <dbReference type="Google" id="ProtNLM"/>
    </source>
</evidence>
<dbReference type="GO" id="GO:0042597">
    <property type="term" value="C:periplasmic space"/>
    <property type="evidence" value="ECO:0007669"/>
    <property type="project" value="InterPro"/>
</dbReference>
<evidence type="ECO:0000256" key="1">
    <source>
        <dbReference type="SAM" id="Coils"/>
    </source>
</evidence>
<feature type="coiled-coil region" evidence="1">
    <location>
        <begin position="58"/>
        <end position="85"/>
    </location>
</feature>
<dbReference type="AlphaFoldDB" id="A0A7L4ZQW7"/>
<organism evidence="2 3">
    <name type="scientific">Kordia antarctica</name>
    <dbReference type="NCBI Taxonomy" id="1218801"/>
    <lineage>
        <taxon>Bacteria</taxon>
        <taxon>Pseudomonadati</taxon>
        <taxon>Bacteroidota</taxon>
        <taxon>Flavobacteriia</taxon>
        <taxon>Flavobacteriales</taxon>
        <taxon>Flavobacteriaceae</taxon>
        <taxon>Kordia</taxon>
    </lineage>
</organism>
<dbReference type="Proteomes" id="UP000464657">
    <property type="component" value="Chromosome"/>
</dbReference>
<keyword evidence="3" id="KW-1185">Reference proteome</keyword>
<keyword evidence="1" id="KW-0175">Coiled coil</keyword>
<dbReference type="Gene3D" id="1.20.120.1490">
    <property type="match status" value="1"/>
</dbReference>
<dbReference type="KEGG" id="kan:IMCC3317_42690"/>
<gene>
    <name evidence="2" type="ORF">IMCC3317_42690</name>
</gene>
<dbReference type="EMBL" id="CP019288">
    <property type="protein sequence ID" value="QHI38869.1"/>
    <property type="molecule type" value="Genomic_DNA"/>
</dbReference>
<evidence type="ECO:0000313" key="3">
    <source>
        <dbReference type="Proteomes" id="UP000464657"/>
    </source>
</evidence>
<evidence type="ECO:0000313" key="2">
    <source>
        <dbReference type="EMBL" id="QHI38869.1"/>
    </source>
</evidence>
<protein>
    <recommendedName>
        <fullName evidence="4">Periplasmic heavy metal sensor</fullName>
    </recommendedName>
</protein>
<dbReference type="Pfam" id="PF07813">
    <property type="entry name" value="LTXXQ"/>
    <property type="match status" value="1"/>
</dbReference>
<dbReference type="InterPro" id="IPR012899">
    <property type="entry name" value="LTXXQ"/>
</dbReference>
<dbReference type="OrthoDB" id="1202605at2"/>
<dbReference type="RefSeq" id="WP_160131393.1">
    <property type="nucleotide sequence ID" value="NZ_CP019288.1"/>
</dbReference>
<reference evidence="2 3" key="1">
    <citation type="journal article" date="2013" name="Int. J. Syst. Evol. Microbiol.">
        <title>Kordia antarctica sp. nov., isolated from Antarctic seawater.</title>
        <authorList>
            <person name="Baek K."/>
            <person name="Choi A."/>
            <person name="Kang I."/>
            <person name="Lee K."/>
            <person name="Cho J.C."/>
        </authorList>
    </citation>
    <scope>NUCLEOTIDE SEQUENCE [LARGE SCALE GENOMIC DNA]</scope>
    <source>
        <strain evidence="2 3">IMCC3317</strain>
    </source>
</reference>
<name>A0A7L4ZQW7_9FLAO</name>